<dbReference type="PANTHER" id="PTHR24114">
    <property type="entry name" value="LEUCINE RICH REPEAT FAMILY PROTEIN"/>
    <property type="match status" value="1"/>
</dbReference>
<dbReference type="EMBL" id="JATAAI010000010">
    <property type="protein sequence ID" value="KAK1743074.1"/>
    <property type="molecule type" value="Genomic_DNA"/>
</dbReference>
<keyword evidence="1 2" id="KW-0103">Bromodomain</keyword>
<dbReference type="Gene3D" id="3.80.10.10">
    <property type="entry name" value="Ribonuclease Inhibitor"/>
    <property type="match status" value="2"/>
</dbReference>
<dbReference type="SMART" id="SM00297">
    <property type="entry name" value="BROMO"/>
    <property type="match status" value="1"/>
</dbReference>
<evidence type="ECO:0000256" key="2">
    <source>
        <dbReference type="PROSITE-ProRule" id="PRU00035"/>
    </source>
</evidence>
<dbReference type="PANTHER" id="PTHR24114:SF2">
    <property type="entry name" value="F-BOX DOMAIN-CONTAINING PROTEIN-RELATED"/>
    <property type="match status" value="1"/>
</dbReference>
<evidence type="ECO:0000313" key="6">
    <source>
        <dbReference type="EMBL" id="KAK1743074.1"/>
    </source>
</evidence>
<evidence type="ECO:0000256" key="3">
    <source>
        <dbReference type="SAM" id="Coils"/>
    </source>
</evidence>
<feature type="region of interest" description="Disordered" evidence="4">
    <location>
        <begin position="654"/>
        <end position="674"/>
    </location>
</feature>
<reference evidence="6" key="1">
    <citation type="submission" date="2023-06" db="EMBL/GenBank/DDBJ databases">
        <title>Survivors Of The Sea: Transcriptome response of Skeletonema marinoi to long-term dormancy.</title>
        <authorList>
            <person name="Pinder M.I.M."/>
            <person name="Kourtchenko O."/>
            <person name="Robertson E.K."/>
            <person name="Larsson T."/>
            <person name="Maumus F."/>
            <person name="Osuna-Cruz C.M."/>
            <person name="Vancaester E."/>
            <person name="Stenow R."/>
            <person name="Vandepoele K."/>
            <person name="Ploug H."/>
            <person name="Bruchert V."/>
            <person name="Godhe A."/>
            <person name="Topel M."/>
        </authorList>
    </citation>
    <scope>NUCLEOTIDE SEQUENCE</scope>
    <source>
        <strain evidence="6">R05AC</strain>
    </source>
</reference>
<dbReference type="InterPro" id="IPR052394">
    <property type="entry name" value="LRR-containing"/>
</dbReference>
<dbReference type="AlphaFoldDB" id="A0AAD8YCJ2"/>
<protein>
    <submittedName>
        <fullName evidence="6">Leucine-rich repeat protein</fullName>
    </submittedName>
</protein>
<evidence type="ECO:0000256" key="1">
    <source>
        <dbReference type="ARBA" id="ARBA00023117"/>
    </source>
</evidence>
<evidence type="ECO:0000259" key="5">
    <source>
        <dbReference type="PROSITE" id="PS50014"/>
    </source>
</evidence>
<evidence type="ECO:0000256" key="4">
    <source>
        <dbReference type="SAM" id="MobiDB-lite"/>
    </source>
</evidence>
<dbReference type="Gene3D" id="1.20.920.10">
    <property type="entry name" value="Bromodomain-like"/>
    <property type="match status" value="1"/>
</dbReference>
<dbReference type="Pfam" id="PF00439">
    <property type="entry name" value="Bromodomain"/>
    <property type="match status" value="1"/>
</dbReference>
<dbReference type="PROSITE" id="PS50014">
    <property type="entry name" value="BROMODOMAIN_2"/>
    <property type="match status" value="1"/>
</dbReference>
<evidence type="ECO:0000313" key="7">
    <source>
        <dbReference type="Proteomes" id="UP001224775"/>
    </source>
</evidence>
<feature type="domain" description="Bromo" evidence="5">
    <location>
        <begin position="49"/>
        <end position="115"/>
    </location>
</feature>
<proteinExistence type="predicted"/>
<dbReference type="InterPro" id="IPR032675">
    <property type="entry name" value="LRR_dom_sf"/>
</dbReference>
<dbReference type="SMART" id="SM00368">
    <property type="entry name" value="LRR_RI"/>
    <property type="match status" value="5"/>
</dbReference>
<dbReference type="SUPFAM" id="SSF52047">
    <property type="entry name" value="RNI-like"/>
    <property type="match status" value="1"/>
</dbReference>
<dbReference type="InterPro" id="IPR001487">
    <property type="entry name" value="Bromodomain"/>
</dbReference>
<sequence length="774" mass="86387">SYLASSPELGKPSALCLRICFRGVREATENVLLVCPRWQAMSKLISEVYDSDLAAPFREPVDWKALGYFDSHEDIKKPMHLGLIWKKLNDNKYKSIHDAADDVRILQRNDGDYSGQVIWGESEIIERSAHLMVDYFNRKFEELCKQYAVSDKSPIPSGIDDDAASTIWPPASEKSKNSEHDDSEHDDAAPSTGAQMLRKNFSNLVEEKEMRTRSYGYGLTYTDEEYEILAEVLRKTSTMVHLVLGCATILRNDKFRIALVQNRTITRLYVGNGLSLGKNFNINDATALAAVIKENTTLQTIELGGRIGDLGAKVVAKALMTNSSLKRLDLGDDAGKQPCGRISDEGAKAIAKALTVNTALQEIDLSYNIIESEGGKALAKALKKNKTLLSINLRKNKLGDVGVEAIAGALKENTTLQKLNLASNQICDHGGQLLLEAVRKNLRSSLQSVKLGNNLRLGRETYDRIVRWIENPDIIELRKTIVHLGKKNKKLRIENGKLLSENKDKGTASTETEAGDSHQTIAQLQDTLPPIHGQDPKVHKRLQFIEKYRLQALGVNIDSHRRGVINVSSTPRTALEVLRSNQQRRQELAEKDEEIASLKAIMKKIGNMINGKDEDVIEIGRSTDKEKKLQSAIDEQKQEIESLKEKLKNSRPIDKVDLTSSSDGDSVVEDRPCKRRRTKSNLAIALEQSHQMVKVKQEANQRAATAQADLEVARREKQDVEEDLEDANILVTQQAVATDVWQGRFDELFELARAAGVDGKILSEIRYRPLSNGV</sequence>
<dbReference type="Pfam" id="PF13516">
    <property type="entry name" value="LRR_6"/>
    <property type="match status" value="3"/>
</dbReference>
<gene>
    <name evidence="6" type="ORF">QTG54_006671</name>
</gene>
<feature type="non-terminal residue" evidence="6">
    <location>
        <position position="774"/>
    </location>
</feature>
<keyword evidence="7" id="KW-1185">Reference proteome</keyword>
<organism evidence="6 7">
    <name type="scientific">Skeletonema marinoi</name>
    <dbReference type="NCBI Taxonomy" id="267567"/>
    <lineage>
        <taxon>Eukaryota</taxon>
        <taxon>Sar</taxon>
        <taxon>Stramenopiles</taxon>
        <taxon>Ochrophyta</taxon>
        <taxon>Bacillariophyta</taxon>
        <taxon>Coscinodiscophyceae</taxon>
        <taxon>Thalassiosirophycidae</taxon>
        <taxon>Thalassiosirales</taxon>
        <taxon>Skeletonemataceae</taxon>
        <taxon>Skeletonema</taxon>
        <taxon>Skeletonema marinoi-dohrnii complex</taxon>
    </lineage>
</organism>
<feature type="coiled-coil region" evidence="3">
    <location>
        <begin position="696"/>
        <end position="730"/>
    </location>
</feature>
<feature type="compositionally biased region" description="Basic and acidic residues" evidence="4">
    <location>
        <begin position="173"/>
        <end position="188"/>
    </location>
</feature>
<accession>A0AAD8YCJ2</accession>
<dbReference type="Proteomes" id="UP001224775">
    <property type="component" value="Unassembled WGS sequence"/>
</dbReference>
<comment type="caution">
    <text evidence="6">The sequence shown here is derived from an EMBL/GenBank/DDBJ whole genome shotgun (WGS) entry which is preliminary data.</text>
</comment>
<dbReference type="InterPro" id="IPR001611">
    <property type="entry name" value="Leu-rich_rpt"/>
</dbReference>
<name>A0AAD8YCJ2_9STRA</name>
<keyword evidence="3" id="KW-0175">Coiled coil</keyword>
<dbReference type="SUPFAM" id="SSF47370">
    <property type="entry name" value="Bromodomain"/>
    <property type="match status" value="1"/>
</dbReference>
<feature type="region of interest" description="Disordered" evidence="4">
    <location>
        <begin position="155"/>
        <end position="193"/>
    </location>
</feature>
<dbReference type="InterPro" id="IPR036427">
    <property type="entry name" value="Bromodomain-like_sf"/>
</dbReference>